<name>A0A381ZY01_9ZZZZ</name>
<organism evidence="2">
    <name type="scientific">marine metagenome</name>
    <dbReference type="NCBI Taxonomy" id="408172"/>
    <lineage>
        <taxon>unclassified sequences</taxon>
        <taxon>metagenomes</taxon>
        <taxon>ecological metagenomes</taxon>
    </lineage>
</organism>
<dbReference type="InterPro" id="IPR007695">
    <property type="entry name" value="DNA_mismatch_repair_MutS-lik_N"/>
</dbReference>
<dbReference type="InterPro" id="IPR016151">
    <property type="entry name" value="DNA_mismatch_repair_MutS_N"/>
</dbReference>
<protein>
    <recommendedName>
        <fullName evidence="1">DNA mismatch repair protein MutS-like N-terminal domain-containing protein</fullName>
    </recommendedName>
</protein>
<dbReference type="AlphaFoldDB" id="A0A381ZY01"/>
<dbReference type="EMBL" id="UINC01023065">
    <property type="protein sequence ID" value="SVA93974.1"/>
    <property type="molecule type" value="Genomic_DNA"/>
</dbReference>
<dbReference type="GO" id="GO:0030983">
    <property type="term" value="F:mismatched DNA binding"/>
    <property type="evidence" value="ECO:0007669"/>
    <property type="project" value="InterPro"/>
</dbReference>
<dbReference type="Pfam" id="PF01624">
    <property type="entry name" value="MutS_I"/>
    <property type="match status" value="1"/>
</dbReference>
<feature type="domain" description="DNA mismatch repair protein MutS-like N-terminal" evidence="1">
    <location>
        <begin position="3"/>
        <end position="32"/>
    </location>
</feature>
<reference evidence="2" key="1">
    <citation type="submission" date="2018-05" db="EMBL/GenBank/DDBJ databases">
        <authorList>
            <person name="Lanie J.A."/>
            <person name="Ng W.-L."/>
            <person name="Kazmierczak K.M."/>
            <person name="Andrzejewski T.M."/>
            <person name="Davidsen T.M."/>
            <person name="Wayne K.J."/>
            <person name="Tettelin H."/>
            <person name="Glass J.I."/>
            <person name="Rusch D."/>
            <person name="Podicherti R."/>
            <person name="Tsui H.-C.T."/>
            <person name="Winkler M.E."/>
        </authorList>
    </citation>
    <scope>NUCLEOTIDE SEQUENCE</scope>
</reference>
<gene>
    <name evidence="2" type="ORF">METZ01_LOCUS146828</name>
</gene>
<proteinExistence type="predicted"/>
<accession>A0A381ZY01</accession>
<evidence type="ECO:0000313" key="2">
    <source>
        <dbReference type="EMBL" id="SVA93974.1"/>
    </source>
</evidence>
<sequence length="33" mass="4053">MTTPARKQYLDIKSKHQEEILLFRMGDFYETFD</sequence>
<dbReference type="GO" id="GO:0005524">
    <property type="term" value="F:ATP binding"/>
    <property type="evidence" value="ECO:0007669"/>
    <property type="project" value="InterPro"/>
</dbReference>
<dbReference type="SUPFAM" id="SSF55271">
    <property type="entry name" value="DNA repair protein MutS, domain I"/>
    <property type="match status" value="1"/>
</dbReference>
<evidence type="ECO:0000259" key="1">
    <source>
        <dbReference type="Pfam" id="PF01624"/>
    </source>
</evidence>
<dbReference type="Gene3D" id="3.40.1170.10">
    <property type="entry name" value="DNA repair protein MutS, domain I"/>
    <property type="match status" value="1"/>
</dbReference>
<feature type="non-terminal residue" evidence="2">
    <location>
        <position position="33"/>
    </location>
</feature>
<dbReference type="GO" id="GO:0006298">
    <property type="term" value="P:mismatch repair"/>
    <property type="evidence" value="ECO:0007669"/>
    <property type="project" value="InterPro"/>
</dbReference>